<evidence type="ECO:0000256" key="6">
    <source>
        <dbReference type="ARBA" id="ARBA00022982"/>
    </source>
</evidence>
<comment type="caution">
    <text evidence="12">The sequence shown here is derived from an EMBL/GenBank/DDBJ whole genome shotgun (WGS) entry which is preliminary data.</text>
</comment>
<comment type="subcellular location">
    <subcellularLocation>
        <location evidence="1">Periplasm</location>
    </subcellularLocation>
</comment>
<evidence type="ECO:0000256" key="5">
    <source>
        <dbReference type="ARBA" id="ARBA00022764"/>
    </source>
</evidence>
<dbReference type="PANTHER" id="PTHR33751">
    <property type="entry name" value="CBB3-TYPE CYTOCHROME C OXIDASE SUBUNIT FIXP"/>
    <property type="match status" value="1"/>
</dbReference>
<keyword evidence="7 9" id="KW-0408">Iron</keyword>
<evidence type="ECO:0000256" key="10">
    <source>
        <dbReference type="SAM" id="SignalP"/>
    </source>
</evidence>
<dbReference type="PANTHER" id="PTHR33751:SF9">
    <property type="entry name" value="CYTOCHROME C4"/>
    <property type="match status" value="1"/>
</dbReference>
<feature type="binding site" description="axial binding residue" evidence="9">
    <location>
        <position position="70"/>
    </location>
    <ligand>
        <name>heme c</name>
        <dbReference type="ChEBI" id="CHEBI:61717"/>
        <label>1</label>
    </ligand>
    <ligandPart>
        <name>Fe</name>
        <dbReference type="ChEBI" id="CHEBI:18248"/>
    </ligandPart>
</feature>
<evidence type="ECO:0000259" key="11">
    <source>
        <dbReference type="PROSITE" id="PS51007"/>
    </source>
</evidence>
<gene>
    <name evidence="12" type="ORF">H8R02_04475</name>
</gene>
<dbReference type="EMBL" id="JACORU010000001">
    <property type="protein sequence ID" value="MBC5763692.1"/>
    <property type="molecule type" value="Genomic_DNA"/>
</dbReference>
<evidence type="ECO:0000313" key="12">
    <source>
        <dbReference type="EMBL" id="MBC5763692.1"/>
    </source>
</evidence>
<protein>
    <submittedName>
        <fullName evidence="12">C-type cytochrome</fullName>
    </submittedName>
</protein>
<dbReference type="InterPro" id="IPR036909">
    <property type="entry name" value="Cyt_c-like_dom_sf"/>
</dbReference>
<evidence type="ECO:0000256" key="3">
    <source>
        <dbReference type="ARBA" id="ARBA00022617"/>
    </source>
</evidence>
<dbReference type="RefSeq" id="WP_187080128.1">
    <property type="nucleotide sequence ID" value="NZ_JACORU010000001.1"/>
</dbReference>
<sequence>MDKLNFARLALAFLLGLAAAPAVLAQAAAPGGAVPQMTEDKLQELRKDAGSFEKMYRTGRKVADFCSHCHGQSGQSTKTDVPNLAGQNTGYALAQLQKFTDGKRINSFCGPLMKKLSSDEKLAVAIYYTNQEVTSRPATDPAMASRGKAVYEKNCFKCHGTGGYGDEKYARIAGQQPEYLMTSIRRYKEGSAARSDEKMMKQTRSLTEDDMKALVMYIGSLK</sequence>
<name>A0A923M3V5_9BURK</name>
<accession>A0A923M3V5</accession>
<dbReference type="GO" id="GO:0005506">
    <property type="term" value="F:iron ion binding"/>
    <property type="evidence" value="ECO:0007669"/>
    <property type="project" value="InterPro"/>
</dbReference>
<feature type="binding site" description="covalent" evidence="8">
    <location>
        <position position="158"/>
    </location>
    <ligand>
        <name>heme c</name>
        <dbReference type="ChEBI" id="CHEBI:61717"/>
        <label>2</label>
    </ligand>
</feature>
<keyword evidence="3 8" id="KW-0349">Heme</keyword>
<evidence type="ECO:0000256" key="4">
    <source>
        <dbReference type="ARBA" id="ARBA00022723"/>
    </source>
</evidence>
<comment type="PTM">
    <text evidence="8">Binds 2 heme c groups covalently per subunit.</text>
</comment>
<reference evidence="12" key="1">
    <citation type="submission" date="2020-08" db="EMBL/GenBank/DDBJ databases">
        <title>Ramlibacter sp. GTP1 16S ribosomal RNA gene genome sequencing and assembly.</title>
        <authorList>
            <person name="Kang M."/>
        </authorList>
    </citation>
    <scope>NUCLEOTIDE SEQUENCE</scope>
    <source>
        <strain evidence="12">GTP1</strain>
    </source>
</reference>
<dbReference type="Pfam" id="PF00034">
    <property type="entry name" value="Cytochrom_C"/>
    <property type="match status" value="2"/>
</dbReference>
<feature type="signal peptide" evidence="10">
    <location>
        <begin position="1"/>
        <end position="25"/>
    </location>
</feature>
<feature type="domain" description="Cytochrome c" evidence="11">
    <location>
        <begin position="47"/>
        <end position="132"/>
    </location>
</feature>
<feature type="binding site" description="axial binding residue" evidence="9">
    <location>
        <position position="200"/>
    </location>
    <ligand>
        <name>heme c</name>
        <dbReference type="ChEBI" id="CHEBI:61717"/>
        <label>2</label>
    </ligand>
    <ligandPart>
        <name>Fe</name>
        <dbReference type="ChEBI" id="CHEBI:18248"/>
    </ligandPart>
</feature>
<feature type="binding site" description="covalent" evidence="8">
    <location>
        <position position="66"/>
    </location>
    <ligand>
        <name>heme c</name>
        <dbReference type="ChEBI" id="CHEBI:61717"/>
        <label>1</label>
    </ligand>
</feature>
<keyword evidence="10" id="KW-0732">Signal</keyword>
<keyword evidence="4 9" id="KW-0479">Metal-binding</keyword>
<evidence type="ECO:0000256" key="2">
    <source>
        <dbReference type="ARBA" id="ARBA00022448"/>
    </source>
</evidence>
<organism evidence="12 13">
    <name type="scientific">Ramlibacter albus</name>
    <dbReference type="NCBI Taxonomy" id="2079448"/>
    <lineage>
        <taxon>Bacteria</taxon>
        <taxon>Pseudomonadati</taxon>
        <taxon>Pseudomonadota</taxon>
        <taxon>Betaproteobacteria</taxon>
        <taxon>Burkholderiales</taxon>
        <taxon>Comamonadaceae</taxon>
        <taxon>Ramlibacter</taxon>
    </lineage>
</organism>
<proteinExistence type="predicted"/>
<evidence type="ECO:0000256" key="1">
    <source>
        <dbReference type="ARBA" id="ARBA00004418"/>
    </source>
</evidence>
<feature type="binding site" description="covalent" evidence="8">
    <location>
        <position position="155"/>
    </location>
    <ligand>
        <name>heme c</name>
        <dbReference type="ChEBI" id="CHEBI:61717"/>
        <label>2</label>
    </ligand>
</feature>
<evidence type="ECO:0000256" key="7">
    <source>
        <dbReference type="ARBA" id="ARBA00023004"/>
    </source>
</evidence>
<evidence type="ECO:0000256" key="9">
    <source>
        <dbReference type="PIRSR" id="PIRSR000005-2"/>
    </source>
</evidence>
<dbReference type="PIRSF" id="PIRSF000005">
    <property type="entry name" value="Cytochrome_c4"/>
    <property type="match status" value="1"/>
</dbReference>
<dbReference type="GO" id="GO:0042597">
    <property type="term" value="C:periplasmic space"/>
    <property type="evidence" value="ECO:0007669"/>
    <property type="project" value="UniProtKB-SubCell"/>
</dbReference>
<keyword evidence="2" id="KW-0813">Transport</keyword>
<feature type="domain" description="Cytochrome c" evidence="11">
    <location>
        <begin position="142"/>
        <end position="222"/>
    </location>
</feature>
<evidence type="ECO:0000256" key="8">
    <source>
        <dbReference type="PIRSR" id="PIRSR000005-1"/>
    </source>
</evidence>
<feature type="binding site" description="axial binding residue" evidence="9">
    <location>
        <position position="159"/>
    </location>
    <ligand>
        <name>heme c</name>
        <dbReference type="ChEBI" id="CHEBI:61717"/>
        <label>2</label>
    </ligand>
    <ligandPart>
        <name>Fe</name>
        <dbReference type="ChEBI" id="CHEBI:18248"/>
    </ligandPart>
</feature>
<evidence type="ECO:0000313" key="13">
    <source>
        <dbReference type="Proteomes" id="UP000596827"/>
    </source>
</evidence>
<dbReference type="SUPFAM" id="SSF46626">
    <property type="entry name" value="Cytochrome c"/>
    <property type="match status" value="2"/>
</dbReference>
<dbReference type="InterPro" id="IPR009056">
    <property type="entry name" value="Cyt_c-like_dom"/>
</dbReference>
<dbReference type="GO" id="GO:0020037">
    <property type="term" value="F:heme binding"/>
    <property type="evidence" value="ECO:0007669"/>
    <property type="project" value="InterPro"/>
</dbReference>
<dbReference type="Gene3D" id="1.10.760.10">
    <property type="entry name" value="Cytochrome c-like domain"/>
    <property type="match status" value="2"/>
</dbReference>
<dbReference type="AlphaFoldDB" id="A0A923M3V5"/>
<dbReference type="PROSITE" id="PS51007">
    <property type="entry name" value="CYTC"/>
    <property type="match status" value="2"/>
</dbReference>
<dbReference type="InterPro" id="IPR024167">
    <property type="entry name" value="Cytochrome_c4-like"/>
</dbReference>
<keyword evidence="6" id="KW-0249">Electron transport</keyword>
<feature type="chain" id="PRO_5036927126" evidence="10">
    <location>
        <begin position="26"/>
        <end position="222"/>
    </location>
</feature>
<keyword evidence="5" id="KW-0574">Periplasm</keyword>
<feature type="binding site" description="covalent" evidence="8">
    <location>
        <position position="69"/>
    </location>
    <ligand>
        <name>heme c</name>
        <dbReference type="ChEBI" id="CHEBI:61717"/>
        <label>1</label>
    </ligand>
</feature>
<dbReference type="GO" id="GO:0009055">
    <property type="term" value="F:electron transfer activity"/>
    <property type="evidence" value="ECO:0007669"/>
    <property type="project" value="InterPro"/>
</dbReference>
<dbReference type="Proteomes" id="UP000596827">
    <property type="component" value="Unassembled WGS sequence"/>
</dbReference>
<dbReference type="InterPro" id="IPR050597">
    <property type="entry name" value="Cytochrome_c_Oxidase_Subunit"/>
</dbReference>
<keyword evidence="13" id="KW-1185">Reference proteome</keyword>